<dbReference type="RefSeq" id="WP_249849116.1">
    <property type="nucleotide sequence ID" value="NZ_JAMGBD010000002.1"/>
</dbReference>
<gene>
    <name evidence="2" type="ORF">LZ536_12550</name>
</gene>
<evidence type="ECO:0000313" key="2">
    <source>
        <dbReference type="EMBL" id="MCL6684721.1"/>
    </source>
</evidence>
<dbReference type="InterPro" id="IPR017926">
    <property type="entry name" value="GATASE"/>
</dbReference>
<evidence type="ECO:0000313" key="3">
    <source>
        <dbReference type="Proteomes" id="UP001165363"/>
    </source>
</evidence>
<dbReference type="InterPro" id="IPR029062">
    <property type="entry name" value="Class_I_gatase-like"/>
</dbReference>
<dbReference type="Proteomes" id="UP001165363">
    <property type="component" value="Unassembled WGS sequence"/>
</dbReference>
<dbReference type="PANTHER" id="PTHR42695">
    <property type="entry name" value="GLUTAMINE AMIDOTRANSFERASE YLR126C-RELATED"/>
    <property type="match status" value="1"/>
</dbReference>
<accession>A0ABT0RPZ7</accession>
<comment type="caution">
    <text evidence="2">The sequence shown here is derived from an EMBL/GenBank/DDBJ whole genome shotgun (WGS) entry which is preliminary data.</text>
</comment>
<name>A0ABT0RPZ7_9SPHN</name>
<keyword evidence="3" id="KW-1185">Reference proteome</keyword>
<dbReference type="Pfam" id="PF00117">
    <property type="entry name" value="GATase"/>
    <property type="match status" value="1"/>
</dbReference>
<dbReference type="SUPFAM" id="SSF52317">
    <property type="entry name" value="Class I glutamine amidotransferase-like"/>
    <property type="match status" value="1"/>
</dbReference>
<dbReference type="PROSITE" id="PS51273">
    <property type="entry name" value="GATASE_TYPE_1"/>
    <property type="match status" value="1"/>
</dbReference>
<dbReference type="PANTHER" id="PTHR42695:SF5">
    <property type="entry name" value="GLUTAMINE AMIDOTRANSFERASE YLR126C-RELATED"/>
    <property type="match status" value="1"/>
</dbReference>
<dbReference type="EMBL" id="JAMGBD010000002">
    <property type="protein sequence ID" value="MCL6684721.1"/>
    <property type="molecule type" value="Genomic_DNA"/>
</dbReference>
<organism evidence="2 3">
    <name type="scientific">Sphingomonas alba</name>
    <dbReference type="NCBI Taxonomy" id="2908208"/>
    <lineage>
        <taxon>Bacteria</taxon>
        <taxon>Pseudomonadati</taxon>
        <taxon>Pseudomonadota</taxon>
        <taxon>Alphaproteobacteria</taxon>
        <taxon>Sphingomonadales</taxon>
        <taxon>Sphingomonadaceae</taxon>
        <taxon>Sphingomonas</taxon>
    </lineage>
</organism>
<feature type="domain" description="Glutamine amidotransferase" evidence="1">
    <location>
        <begin position="51"/>
        <end position="183"/>
    </location>
</feature>
<proteinExistence type="predicted"/>
<dbReference type="InterPro" id="IPR044992">
    <property type="entry name" value="ChyE-like"/>
</dbReference>
<protein>
    <submittedName>
        <fullName evidence="2">Type 1 glutamine amidotransferase</fullName>
    </submittedName>
</protein>
<reference evidence="2" key="1">
    <citation type="submission" date="2022-05" db="EMBL/GenBank/DDBJ databases">
        <authorList>
            <person name="Jo J.-H."/>
            <person name="Im W.-T."/>
        </authorList>
    </citation>
    <scope>NUCLEOTIDE SEQUENCE</scope>
    <source>
        <strain evidence="2">SE158</strain>
    </source>
</reference>
<evidence type="ECO:0000259" key="1">
    <source>
        <dbReference type="Pfam" id="PF00117"/>
    </source>
</evidence>
<sequence length="230" mass="25064">MKLAILETGRPPGDLAMRFGNYPSMFAQMLGPQFEIESFDLAAGQLPSGGGHDALLITGSPAGVYEDLPWIPALLDFIRSAGNRKMVGICFGHQAMAEALGGKVEKSDKGWGAGLHSYSVEHAEPWMDSAAEISAPASHQDQVVIQPPRTEITVASNFTPYAGLAWTDRPAISFQFHPEFEPAFAKALITERYDRVPNPEAAIASLDQPNDNHRIADWIRRFLTSNGESE</sequence>
<dbReference type="Gene3D" id="3.40.50.880">
    <property type="match status" value="1"/>
</dbReference>
<dbReference type="CDD" id="cd01741">
    <property type="entry name" value="GATase1_1"/>
    <property type="match status" value="1"/>
</dbReference>
<keyword evidence="2" id="KW-0315">Glutamine amidotransferase</keyword>